<dbReference type="EMBL" id="CAVNYO010000138">
    <property type="protein sequence ID" value="CAK5268825.1"/>
    <property type="molecule type" value="Genomic_DNA"/>
</dbReference>
<reference evidence="1" key="1">
    <citation type="submission" date="2023-11" db="EMBL/GenBank/DDBJ databases">
        <authorList>
            <person name="De Vega J J."/>
            <person name="De Vega J J."/>
        </authorList>
    </citation>
    <scope>NUCLEOTIDE SEQUENCE</scope>
</reference>
<evidence type="ECO:0000313" key="2">
    <source>
        <dbReference type="Proteomes" id="UP001295794"/>
    </source>
</evidence>
<protein>
    <recommendedName>
        <fullName evidence="3">F-box domain-containing protein</fullName>
    </recommendedName>
</protein>
<evidence type="ECO:0008006" key="3">
    <source>
        <dbReference type="Google" id="ProtNLM"/>
    </source>
</evidence>
<sequence length="371" mass="41583">MARLISLSDEIYSRIFRHVVNDTEPPNSPGELLLASVARRWRDLALRTAEFWTTVRITHDRDLPPSISTRLSRTDGLPLDIYIRLEQYRYRVCTEYTEGVDLLIHHIGRWRSLHVQATNPVLHMIRLRIQNLRMPVLERLAFIQTSTGPMQHIGPLALNPAVFRALHLERAMIFPSDASLLGGLTTIELVQSSLAMLDEQKLLSVEYPTQDSRLPSMINLERLSVDGSNPTREGLPFSPAFSPAHLTFVRVARLHAPSMDRVQALSRFFGTAFSSPVLRVLEVEEITGFAWTMLLSVISAVGFPAMEKVVLKAVDGSGVDVNFLASFEDGLETLVLADLRNDHAERISELASHVHGIQHVQIAHGSTVQPE</sequence>
<organism evidence="1 2">
    <name type="scientific">Mycena citricolor</name>
    <dbReference type="NCBI Taxonomy" id="2018698"/>
    <lineage>
        <taxon>Eukaryota</taxon>
        <taxon>Fungi</taxon>
        <taxon>Dikarya</taxon>
        <taxon>Basidiomycota</taxon>
        <taxon>Agaricomycotina</taxon>
        <taxon>Agaricomycetes</taxon>
        <taxon>Agaricomycetidae</taxon>
        <taxon>Agaricales</taxon>
        <taxon>Marasmiineae</taxon>
        <taxon>Mycenaceae</taxon>
        <taxon>Mycena</taxon>
    </lineage>
</organism>
<proteinExistence type="predicted"/>
<gene>
    <name evidence="1" type="ORF">MYCIT1_LOCUS12110</name>
</gene>
<accession>A0AAD2JYF6</accession>
<comment type="caution">
    <text evidence="1">The sequence shown here is derived from an EMBL/GenBank/DDBJ whole genome shotgun (WGS) entry which is preliminary data.</text>
</comment>
<evidence type="ECO:0000313" key="1">
    <source>
        <dbReference type="EMBL" id="CAK5268825.1"/>
    </source>
</evidence>
<dbReference type="Proteomes" id="UP001295794">
    <property type="component" value="Unassembled WGS sequence"/>
</dbReference>
<dbReference type="AlphaFoldDB" id="A0AAD2JYF6"/>
<keyword evidence="2" id="KW-1185">Reference proteome</keyword>
<name>A0AAD2JYF6_9AGAR</name>